<dbReference type="EMBL" id="BGPR01000383">
    <property type="protein sequence ID" value="GBM17140.1"/>
    <property type="molecule type" value="Genomic_DNA"/>
</dbReference>
<gene>
    <name evidence="1" type="ORF">AVEN_251051_1</name>
</gene>
<name>A0A4Y2DJZ2_ARAVE</name>
<comment type="caution">
    <text evidence="1">The sequence shown here is derived from an EMBL/GenBank/DDBJ whole genome shotgun (WGS) entry which is preliminary data.</text>
</comment>
<proteinExistence type="predicted"/>
<protein>
    <submittedName>
        <fullName evidence="1">Uncharacterized protein</fullName>
    </submittedName>
</protein>
<sequence>MTPSHNNIDLTTQSRTGNEAVDSHCKFHLCCNAVFAEWPPAFELPRHAQWVLDLEIWLANPCDKYTRFQGNRRPGGCQQVLSSITINRRQGRRQRGRTGGNSPVCDRFPPIGEKLRLASVKIFAILEMLKAGYQGI</sequence>
<organism evidence="1 2">
    <name type="scientific">Araneus ventricosus</name>
    <name type="common">Orbweaver spider</name>
    <name type="synonym">Epeira ventricosa</name>
    <dbReference type="NCBI Taxonomy" id="182803"/>
    <lineage>
        <taxon>Eukaryota</taxon>
        <taxon>Metazoa</taxon>
        <taxon>Ecdysozoa</taxon>
        <taxon>Arthropoda</taxon>
        <taxon>Chelicerata</taxon>
        <taxon>Arachnida</taxon>
        <taxon>Araneae</taxon>
        <taxon>Araneomorphae</taxon>
        <taxon>Entelegynae</taxon>
        <taxon>Araneoidea</taxon>
        <taxon>Araneidae</taxon>
        <taxon>Araneus</taxon>
    </lineage>
</organism>
<evidence type="ECO:0000313" key="2">
    <source>
        <dbReference type="Proteomes" id="UP000499080"/>
    </source>
</evidence>
<dbReference type="AlphaFoldDB" id="A0A4Y2DJZ2"/>
<accession>A0A4Y2DJZ2</accession>
<evidence type="ECO:0000313" key="1">
    <source>
        <dbReference type="EMBL" id="GBM17140.1"/>
    </source>
</evidence>
<keyword evidence="2" id="KW-1185">Reference proteome</keyword>
<dbReference type="Proteomes" id="UP000499080">
    <property type="component" value="Unassembled WGS sequence"/>
</dbReference>
<reference evidence="1 2" key="1">
    <citation type="journal article" date="2019" name="Sci. Rep.">
        <title>Orb-weaving spider Araneus ventricosus genome elucidates the spidroin gene catalogue.</title>
        <authorList>
            <person name="Kono N."/>
            <person name="Nakamura H."/>
            <person name="Ohtoshi R."/>
            <person name="Moran D.A.P."/>
            <person name="Shinohara A."/>
            <person name="Yoshida Y."/>
            <person name="Fujiwara M."/>
            <person name="Mori M."/>
            <person name="Tomita M."/>
            <person name="Arakawa K."/>
        </authorList>
    </citation>
    <scope>NUCLEOTIDE SEQUENCE [LARGE SCALE GENOMIC DNA]</scope>
</reference>